<keyword evidence="2 7" id="KW-0813">Transport</keyword>
<feature type="transmembrane region" description="Helical" evidence="7">
    <location>
        <begin position="175"/>
        <end position="195"/>
    </location>
</feature>
<dbReference type="SUPFAM" id="SSF161098">
    <property type="entry name" value="MetI-like"/>
    <property type="match status" value="1"/>
</dbReference>
<dbReference type="PANTHER" id="PTHR43163:SF6">
    <property type="entry name" value="DIPEPTIDE TRANSPORT SYSTEM PERMEASE PROTEIN DPPB-RELATED"/>
    <property type="match status" value="1"/>
</dbReference>
<dbReference type="AlphaFoldDB" id="A0A3L7A595"/>
<keyword evidence="3" id="KW-1003">Cell membrane</keyword>
<dbReference type="Pfam" id="PF00528">
    <property type="entry name" value="BPD_transp_1"/>
    <property type="match status" value="1"/>
</dbReference>
<evidence type="ECO:0000256" key="3">
    <source>
        <dbReference type="ARBA" id="ARBA00022475"/>
    </source>
</evidence>
<evidence type="ECO:0000256" key="1">
    <source>
        <dbReference type="ARBA" id="ARBA00004651"/>
    </source>
</evidence>
<feature type="domain" description="ABC transmembrane type-1" evidence="8">
    <location>
        <begin position="97"/>
        <end position="298"/>
    </location>
</feature>
<accession>A0A3L7A595</accession>
<evidence type="ECO:0000256" key="2">
    <source>
        <dbReference type="ARBA" id="ARBA00022448"/>
    </source>
</evidence>
<gene>
    <name evidence="9" type="ORF">D9V32_11460</name>
</gene>
<keyword evidence="10" id="KW-1185">Reference proteome</keyword>
<dbReference type="Proteomes" id="UP000272503">
    <property type="component" value="Unassembled WGS sequence"/>
</dbReference>
<reference evidence="9 10" key="1">
    <citation type="submission" date="2018-10" db="EMBL/GenBank/DDBJ databases">
        <authorList>
            <person name="Li J."/>
        </authorList>
    </citation>
    <scope>NUCLEOTIDE SEQUENCE [LARGE SCALE GENOMIC DNA]</scope>
    <source>
        <strain evidence="9 10">IF 016277</strain>
    </source>
</reference>
<dbReference type="InterPro" id="IPR000515">
    <property type="entry name" value="MetI-like"/>
</dbReference>
<dbReference type="CDD" id="cd06261">
    <property type="entry name" value="TM_PBP2"/>
    <property type="match status" value="1"/>
</dbReference>
<proteinExistence type="inferred from homology"/>
<organism evidence="9 10">
    <name type="scientific">Mycetocola tolaasinivorans</name>
    <dbReference type="NCBI Taxonomy" id="76635"/>
    <lineage>
        <taxon>Bacteria</taxon>
        <taxon>Bacillati</taxon>
        <taxon>Actinomycetota</taxon>
        <taxon>Actinomycetes</taxon>
        <taxon>Micrococcales</taxon>
        <taxon>Microbacteriaceae</taxon>
        <taxon>Mycetocola</taxon>
    </lineage>
</organism>
<dbReference type="InterPro" id="IPR035906">
    <property type="entry name" value="MetI-like_sf"/>
</dbReference>
<feature type="transmembrane region" description="Helical" evidence="7">
    <location>
        <begin position="275"/>
        <end position="301"/>
    </location>
</feature>
<evidence type="ECO:0000259" key="8">
    <source>
        <dbReference type="PROSITE" id="PS50928"/>
    </source>
</evidence>
<evidence type="ECO:0000256" key="6">
    <source>
        <dbReference type="ARBA" id="ARBA00023136"/>
    </source>
</evidence>
<dbReference type="GO" id="GO:0005886">
    <property type="term" value="C:plasma membrane"/>
    <property type="evidence" value="ECO:0007669"/>
    <property type="project" value="UniProtKB-SubCell"/>
</dbReference>
<dbReference type="InterPro" id="IPR045621">
    <property type="entry name" value="BPD_transp_1_N"/>
</dbReference>
<dbReference type="PANTHER" id="PTHR43163">
    <property type="entry name" value="DIPEPTIDE TRANSPORT SYSTEM PERMEASE PROTEIN DPPB-RELATED"/>
    <property type="match status" value="1"/>
</dbReference>
<dbReference type="EMBL" id="RCUX01000008">
    <property type="protein sequence ID" value="RLP75030.1"/>
    <property type="molecule type" value="Genomic_DNA"/>
</dbReference>
<dbReference type="GO" id="GO:0055085">
    <property type="term" value="P:transmembrane transport"/>
    <property type="evidence" value="ECO:0007669"/>
    <property type="project" value="InterPro"/>
</dbReference>
<dbReference type="RefSeq" id="WP_121649034.1">
    <property type="nucleotide sequence ID" value="NZ_RCUX01000008.1"/>
</dbReference>
<comment type="similarity">
    <text evidence="7">Belongs to the binding-protein-dependent transport system permease family.</text>
</comment>
<dbReference type="OrthoDB" id="9778910at2"/>
<comment type="subcellular location">
    <subcellularLocation>
        <location evidence="1 7">Cell membrane</location>
        <topology evidence="1 7">Multi-pass membrane protein</topology>
    </subcellularLocation>
</comment>
<evidence type="ECO:0000313" key="9">
    <source>
        <dbReference type="EMBL" id="RLP75030.1"/>
    </source>
</evidence>
<evidence type="ECO:0000256" key="7">
    <source>
        <dbReference type="RuleBase" id="RU363032"/>
    </source>
</evidence>
<comment type="caution">
    <text evidence="9">The sequence shown here is derived from an EMBL/GenBank/DDBJ whole genome shotgun (WGS) entry which is preliminary data.</text>
</comment>
<dbReference type="PROSITE" id="PS50928">
    <property type="entry name" value="ABC_TM1"/>
    <property type="match status" value="1"/>
</dbReference>
<keyword evidence="5 7" id="KW-1133">Transmembrane helix</keyword>
<evidence type="ECO:0000256" key="4">
    <source>
        <dbReference type="ARBA" id="ARBA00022692"/>
    </source>
</evidence>
<sequence>MRYVLGRLGQAAAVLLAAFTVAFILLQAMPGDAIMIKFENPELGLSPDQIAALRQAYGADTPLPAQYLHSLLGFLGGDFGYSIQSGTPVRQLLAEVVPGTLILAALGFVSAVILAVGITILANLPGLRRIADVFRSLPSLFVAVPVFWLGIVLIQVFSFQLRLIPVINPGPIEGLILPVLTLAVPISAPIAQILIRSVDDVLGYPFVAVVRARGADPWWILWRNVARNAVLPAFTMAGVLFGELIGGAVVTETVFGRAGVGRLTADAVTQQDTPILLAIVLLSATAFVVINLVVDLLYPVLDPRLGPRRRARVAAPRERKVVSV</sequence>
<keyword evidence="4 7" id="KW-0812">Transmembrane</keyword>
<protein>
    <submittedName>
        <fullName evidence="9">ABC transporter permease</fullName>
    </submittedName>
</protein>
<evidence type="ECO:0000256" key="5">
    <source>
        <dbReference type="ARBA" id="ARBA00022989"/>
    </source>
</evidence>
<feature type="transmembrane region" description="Helical" evidence="7">
    <location>
        <begin position="229"/>
        <end position="255"/>
    </location>
</feature>
<feature type="transmembrane region" description="Helical" evidence="7">
    <location>
        <begin position="136"/>
        <end position="155"/>
    </location>
</feature>
<dbReference type="Gene3D" id="1.10.3720.10">
    <property type="entry name" value="MetI-like"/>
    <property type="match status" value="1"/>
</dbReference>
<evidence type="ECO:0000313" key="10">
    <source>
        <dbReference type="Proteomes" id="UP000272503"/>
    </source>
</evidence>
<feature type="transmembrane region" description="Helical" evidence="7">
    <location>
        <begin position="101"/>
        <end position="124"/>
    </location>
</feature>
<keyword evidence="6 7" id="KW-0472">Membrane</keyword>
<dbReference type="Pfam" id="PF19300">
    <property type="entry name" value="BPD_transp_1_N"/>
    <property type="match status" value="1"/>
</dbReference>
<name>A0A3L7A595_9MICO</name>